<name>A0A0A7UZ27_9ARCH</name>
<evidence type="ECO:0000313" key="3">
    <source>
        <dbReference type="EMBL" id="AJA92022.1"/>
    </source>
</evidence>
<dbReference type="PANTHER" id="PTHR23416:SF23">
    <property type="entry name" value="ACETYLTRANSFERASE C18B11.09C-RELATED"/>
    <property type="match status" value="1"/>
</dbReference>
<dbReference type="RefSeq" id="WP_238573607.1">
    <property type="nucleotide sequence ID" value="NZ_CP007026.1"/>
</dbReference>
<dbReference type="GeneID" id="24816063"/>
<evidence type="ECO:0000313" key="4">
    <source>
        <dbReference type="Proteomes" id="UP000030944"/>
    </source>
</evidence>
<dbReference type="STRING" id="1410606.T478_0165"/>
<organism evidence="3 4">
    <name type="scientific">Candidatus Nitrosopelagicus brevis</name>
    <dbReference type="NCBI Taxonomy" id="1410606"/>
    <lineage>
        <taxon>Archaea</taxon>
        <taxon>Nitrososphaerota</taxon>
    </lineage>
</organism>
<dbReference type="Proteomes" id="UP000030944">
    <property type="component" value="Chromosome"/>
</dbReference>
<dbReference type="CDD" id="cd04647">
    <property type="entry name" value="LbH_MAT_like"/>
    <property type="match status" value="1"/>
</dbReference>
<comment type="similarity">
    <text evidence="1">Belongs to the transferase hexapeptide repeat family.</text>
</comment>
<sequence length="181" mass="20175">MSNFEELSKDTFKINEQELMEYHGYSGVSGRLRLRINYLRSWLHHSLAFHSTHSGFAVKMQRLRGVNIGKHCHFNPYVLIDLMYPELITIGDNVTLGSFSMLFAHNNPTANSFLKLGDYPRKTGEINIKSGAVINPGAIITLGVTIGKNSIISSGCVVTQDIPDYCVVVGNPARIIKKIDH</sequence>
<dbReference type="PANTHER" id="PTHR23416">
    <property type="entry name" value="SIALIC ACID SYNTHASE-RELATED"/>
    <property type="match status" value="1"/>
</dbReference>
<dbReference type="KEGG" id="nbv:T478_0165"/>
<evidence type="ECO:0000256" key="1">
    <source>
        <dbReference type="ARBA" id="ARBA00007274"/>
    </source>
</evidence>
<dbReference type="SUPFAM" id="SSF51161">
    <property type="entry name" value="Trimeric LpxA-like enzymes"/>
    <property type="match status" value="1"/>
</dbReference>
<reference evidence="3 4" key="1">
    <citation type="journal article" date="2015" name="Proc. Natl. Acad. Sci. U.S.A.">
        <title>Genomic and proteomic characterization of "Candidatus Nitrosopelagicus brevis": An ammonia-oxidizing archaeon from the open ocean.</title>
        <authorList>
            <person name="Santoro A.E."/>
            <person name="Dupont C.L."/>
            <person name="Richter R.A."/>
            <person name="Craig M.T."/>
            <person name="Carini P."/>
            <person name="McIlvin M.R."/>
            <person name="Yang Y."/>
            <person name="Orsi W.D."/>
            <person name="Moran D.M."/>
            <person name="Saito M.A."/>
        </authorList>
    </citation>
    <scope>NUCLEOTIDE SEQUENCE [LARGE SCALE GENOMIC DNA]</scope>
    <source>
        <strain evidence="4">V2</strain>
    </source>
</reference>
<dbReference type="GO" id="GO:0008374">
    <property type="term" value="F:O-acyltransferase activity"/>
    <property type="evidence" value="ECO:0007669"/>
    <property type="project" value="TreeGrafter"/>
</dbReference>
<dbReference type="AlphaFoldDB" id="A0A0A7UZ27"/>
<protein>
    <submittedName>
        <fullName evidence="3">Transferase hexapeptide repeat protein</fullName>
    </submittedName>
</protein>
<dbReference type="EMBL" id="CP007026">
    <property type="protein sequence ID" value="AJA92022.1"/>
    <property type="molecule type" value="Genomic_DNA"/>
</dbReference>
<dbReference type="HOGENOM" id="CLU_051638_12_0_2"/>
<dbReference type="InterPro" id="IPR051159">
    <property type="entry name" value="Hexapeptide_acetyltransf"/>
</dbReference>
<evidence type="ECO:0000256" key="2">
    <source>
        <dbReference type="ARBA" id="ARBA00022679"/>
    </source>
</evidence>
<dbReference type="Gene3D" id="2.160.10.10">
    <property type="entry name" value="Hexapeptide repeat proteins"/>
    <property type="match status" value="1"/>
</dbReference>
<proteinExistence type="inferred from homology"/>
<gene>
    <name evidence="3" type="ORF">T478_0165</name>
</gene>
<keyword evidence="2 3" id="KW-0808">Transferase</keyword>
<dbReference type="InterPro" id="IPR011004">
    <property type="entry name" value="Trimer_LpxA-like_sf"/>
</dbReference>
<accession>A0A0A7UZ27</accession>